<comment type="caution">
    <text evidence="1">The sequence shown here is derived from an EMBL/GenBank/DDBJ whole genome shotgun (WGS) entry which is preliminary data.</text>
</comment>
<organism evidence="1 2">
    <name type="scientific">Portunus trituberculatus</name>
    <name type="common">Swimming crab</name>
    <name type="synonym">Neptunus trituberculatus</name>
    <dbReference type="NCBI Taxonomy" id="210409"/>
    <lineage>
        <taxon>Eukaryota</taxon>
        <taxon>Metazoa</taxon>
        <taxon>Ecdysozoa</taxon>
        <taxon>Arthropoda</taxon>
        <taxon>Crustacea</taxon>
        <taxon>Multicrustacea</taxon>
        <taxon>Malacostraca</taxon>
        <taxon>Eumalacostraca</taxon>
        <taxon>Eucarida</taxon>
        <taxon>Decapoda</taxon>
        <taxon>Pleocyemata</taxon>
        <taxon>Brachyura</taxon>
        <taxon>Eubrachyura</taxon>
        <taxon>Portunoidea</taxon>
        <taxon>Portunidae</taxon>
        <taxon>Portuninae</taxon>
        <taxon>Portunus</taxon>
    </lineage>
</organism>
<accession>A0A5B7JJJ4</accession>
<dbReference type="EMBL" id="VSRR010107949">
    <property type="protein sequence ID" value="MPC96940.1"/>
    <property type="molecule type" value="Genomic_DNA"/>
</dbReference>
<name>A0A5B7JJJ4_PORTR</name>
<evidence type="ECO:0000313" key="1">
    <source>
        <dbReference type="EMBL" id="MPC96940.1"/>
    </source>
</evidence>
<gene>
    <name evidence="1" type="ORF">E2C01_092222</name>
</gene>
<dbReference type="AlphaFoldDB" id="A0A5B7JJJ4"/>
<proteinExistence type="predicted"/>
<protein>
    <submittedName>
        <fullName evidence="1">Uncharacterized protein</fullName>
    </submittedName>
</protein>
<sequence>MKALLYKHIFLQTTKYQYRGWSASPSVLRKTVFIMEKVQWAGRRTWSCGIVRRVTTTSLVVHTSSRPFRDPSAKVMRKSVSRLTTTTIEHHDN</sequence>
<reference evidence="1 2" key="1">
    <citation type="submission" date="2019-05" db="EMBL/GenBank/DDBJ databases">
        <title>Another draft genome of Portunus trituberculatus and its Hox gene families provides insights of decapod evolution.</title>
        <authorList>
            <person name="Jeong J.-H."/>
            <person name="Song I."/>
            <person name="Kim S."/>
            <person name="Choi T."/>
            <person name="Kim D."/>
            <person name="Ryu S."/>
            <person name="Kim W."/>
        </authorList>
    </citation>
    <scope>NUCLEOTIDE SEQUENCE [LARGE SCALE GENOMIC DNA]</scope>
    <source>
        <tissue evidence="1">Muscle</tissue>
    </source>
</reference>
<evidence type="ECO:0000313" key="2">
    <source>
        <dbReference type="Proteomes" id="UP000324222"/>
    </source>
</evidence>
<dbReference type="Proteomes" id="UP000324222">
    <property type="component" value="Unassembled WGS sequence"/>
</dbReference>
<keyword evidence="2" id="KW-1185">Reference proteome</keyword>